<evidence type="ECO:0000313" key="4">
    <source>
        <dbReference type="EMBL" id="KKO72804.1"/>
    </source>
</evidence>
<dbReference type="Proteomes" id="UP000078084">
    <property type="component" value="Unassembled WGS sequence"/>
</dbReference>
<name>A0A171KV87_9BURK</name>
<dbReference type="InterPro" id="IPR003959">
    <property type="entry name" value="ATPase_AAA_core"/>
</dbReference>
<keyword evidence="4" id="KW-0540">Nuclease</keyword>
<dbReference type="Pfam" id="PF13175">
    <property type="entry name" value="AAA_15"/>
    <property type="match status" value="1"/>
</dbReference>
<dbReference type="AlphaFoldDB" id="A0A171KV87"/>
<dbReference type="PANTHER" id="PTHR43581:SF4">
    <property type="entry name" value="ATP_GTP PHOSPHATASE"/>
    <property type="match status" value="1"/>
</dbReference>
<dbReference type="RefSeq" id="WP_068366168.1">
    <property type="nucleotide sequence ID" value="NZ_LBNE01000001.1"/>
</dbReference>
<accession>A0A171KV87</accession>
<dbReference type="GO" id="GO:0004519">
    <property type="term" value="F:endonuclease activity"/>
    <property type="evidence" value="ECO:0007669"/>
    <property type="project" value="UniProtKB-KW"/>
</dbReference>
<dbReference type="Gene3D" id="3.40.50.300">
    <property type="entry name" value="P-loop containing nucleotide triphosphate hydrolases"/>
    <property type="match status" value="1"/>
</dbReference>
<keyword evidence="4" id="KW-0255">Endonuclease</keyword>
<dbReference type="Pfam" id="PF13304">
    <property type="entry name" value="AAA_21"/>
    <property type="match status" value="1"/>
</dbReference>
<feature type="domain" description="ATPase AAA-type core" evidence="2">
    <location>
        <begin position="202"/>
        <end position="354"/>
    </location>
</feature>
<dbReference type="EMBL" id="LBNE01000001">
    <property type="protein sequence ID" value="KKO72804.1"/>
    <property type="molecule type" value="Genomic_DNA"/>
</dbReference>
<dbReference type="InterPro" id="IPR051396">
    <property type="entry name" value="Bact_Antivir_Def_Nuclease"/>
</dbReference>
<gene>
    <name evidence="4" type="ORF">AAV32_00065</name>
</gene>
<dbReference type="GO" id="GO:0016887">
    <property type="term" value="F:ATP hydrolysis activity"/>
    <property type="evidence" value="ECO:0007669"/>
    <property type="project" value="InterPro"/>
</dbReference>
<protein>
    <submittedName>
        <fullName evidence="4">ATP-dependent endonuclease family protein</fullName>
    </submittedName>
</protein>
<dbReference type="STRING" id="206506.AAV32_00065"/>
<dbReference type="InterPro" id="IPR027417">
    <property type="entry name" value="P-loop_NTPase"/>
</dbReference>
<dbReference type="PATRIC" id="fig|206506.3.peg.35"/>
<dbReference type="InterPro" id="IPR041685">
    <property type="entry name" value="AAA_GajA/Old/RecF-like"/>
</dbReference>
<proteinExistence type="predicted"/>
<dbReference type="PANTHER" id="PTHR43581">
    <property type="entry name" value="ATP/GTP PHOSPHATASE"/>
    <property type="match status" value="1"/>
</dbReference>
<organism evidence="4 5">
    <name type="scientific">Kerstersia gyiorum</name>
    <dbReference type="NCBI Taxonomy" id="206506"/>
    <lineage>
        <taxon>Bacteria</taxon>
        <taxon>Pseudomonadati</taxon>
        <taxon>Pseudomonadota</taxon>
        <taxon>Betaproteobacteria</taxon>
        <taxon>Burkholderiales</taxon>
        <taxon>Alcaligenaceae</taxon>
        <taxon>Kerstersia</taxon>
    </lineage>
</organism>
<dbReference type="InterPro" id="IPR034139">
    <property type="entry name" value="TOPRIM_OLD"/>
</dbReference>
<evidence type="ECO:0000259" key="2">
    <source>
        <dbReference type="Pfam" id="PF13304"/>
    </source>
</evidence>
<evidence type="ECO:0000313" key="5">
    <source>
        <dbReference type="Proteomes" id="UP000078084"/>
    </source>
</evidence>
<feature type="domain" description="OLD protein-like TOPRIM" evidence="3">
    <location>
        <begin position="402"/>
        <end position="470"/>
    </location>
</feature>
<dbReference type="CDD" id="cd01026">
    <property type="entry name" value="TOPRIM_OLD"/>
    <property type="match status" value="1"/>
</dbReference>
<comment type="caution">
    <text evidence="4">The sequence shown here is derived from an EMBL/GenBank/DDBJ whole genome shotgun (WGS) entry which is preliminary data.</text>
</comment>
<keyword evidence="4" id="KW-0378">Hydrolase</keyword>
<keyword evidence="5" id="KW-1185">Reference proteome</keyword>
<dbReference type="Pfam" id="PF20469">
    <property type="entry name" value="OLD-like_TOPRIM"/>
    <property type="match status" value="1"/>
</dbReference>
<feature type="domain" description="Endonuclease GajA/Old nuclease/RecF-like AAA" evidence="1">
    <location>
        <begin position="1"/>
        <end position="58"/>
    </location>
</feature>
<evidence type="ECO:0000259" key="3">
    <source>
        <dbReference type="Pfam" id="PF20469"/>
    </source>
</evidence>
<dbReference type="SUPFAM" id="SSF52540">
    <property type="entry name" value="P-loop containing nucleoside triphosphate hydrolases"/>
    <property type="match status" value="1"/>
</dbReference>
<dbReference type="GO" id="GO:0005524">
    <property type="term" value="F:ATP binding"/>
    <property type="evidence" value="ECO:0007669"/>
    <property type="project" value="InterPro"/>
</dbReference>
<evidence type="ECO:0000259" key="1">
    <source>
        <dbReference type="Pfam" id="PF13175"/>
    </source>
</evidence>
<sequence>MKVVRLGISNFRGIKSAELLFDGHTLMVGSNNVGKSTICDALDLVLGPDRLNRFPPIDEFDFYNAQYLAPPAQEGAEPESIPLRIEVVLIELSAEIDAKCGGNTEFWHLEEQRLLGEGEVQAANPPHVVPCLRLETIGKYDLAEDEFEARTFFSHSPDAPEGTLTPVSKPIKRQFGFLYLRALRTGSRALSLERGSLLDIILRTKGVRTTLWEKTIERLRGLDIEADAAEIAPVLRSVEKRLARYIALESPGNATKLHVSELTREHLRKTMSFFLSISADQGPVPFPHAGTGTVNTLVLALLSFIADLKPDTVIFAMEEPEIAVPPHTQRRIAQYLLTKTTQAFVTSHSPFVIEKFEPSKTLLLSRNGGLVSARKVSDATGLKDNDYKRFSRSGLSECMLGRAAIVVEGVTELHAMPIIARRMEENDPNLQPLDIAGVAFFDADGESNMPKFGKFFKTLGLRTFAFYDLDYKKKRKAEQAQALAENFEINVEHAYRGFEDLLVAEVPVDRLWSFLASLKANGEHGNIAIPDVRPPDDAVKAVAKEALGGNKGAGWSARLLEECEFNELPATATQFLASVFALFPPPPPINEGDGENADLFA</sequence>
<reference evidence="4 5" key="1">
    <citation type="submission" date="2015-04" db="EMBL/GenBank/DDBJ databases">
        <title>Genome sequence of Kerstersia gyiorum CG1.</title>
        <authorList>
            <person name="Greninger A.L."/>
            <person name="Kozyreva V."/>
            <person name="Chaturvedi V."/>
        </authorList>
    </citation>
    <scope>NUCLEOTIDE SEQUENCE [LARGE SCALE GENOMIC DNA]</scope>
    <source>
        <strain evidence="4 5">CG1</strain>
    </source>
</reference>